<gene>
    <name evidence="2" type="ORF">GA0070603_0536</name>
</gene>
<dbReference type="AlphaFoldDB" id="A0A1C6U2V1"/>
<dbReference type="EMBL" id="FMIB01000002">
    <property type="protein sequence ID" value="SCL48209.1"/>
    <property type="molecule type" value="Genomic_DNA"/>
</dbReference>
<name>A0A1C6U2V1_9ACTN</name>
<feature type="compositionally biased region" description="Basic residues" evidence="1">
    <location>
        <begin position="1"/>
        <end position="16"/>
    </location>
</feature>
<keyword evidence="3" id="KW-1185">Reference proteome</keyword>
<protein>
    <submittedName>
        <fullName evidence="2">Uncharacterized protein</fullName>
    </submittedName>
</protein>
<sequence>MFSRSTRARRQQRRSAPRPDRSTRPRVRWKSIINSATLVLNLAGHAVRLYRTWKGM</sequence>
<dbReference type="Proteomes" id="UP000198605">
    <property type="component" value="Unassembled WGS sequence"/>
</dbReference>
<feature type="region of interest" description="Disordered" evidence="1">
    <location>
        <begin position="1"/>
        <end position="25"/>
    </location>
</feature>
<evidence type="ECO:0000313" key="3">
    <source>
        <dbReference type="Proteomes" id="UP000198605"/>
    </source>
</evidence>
<evidence type="ECO:0000313" key="2">
    <source>
        <dbReference type="EMBL" id="SCL48209.1"/>
    </source>
</evidence>
<evidence type="ECO:0000256" key="1">
    <source>
        <dbReference type="SAM" id="MobiDB-lite"/>
    </source>
</evidence>
<proteinExistence type="predicted"/>
<organism evidence="2 3">
    <name type="scientific">Micromonospora chersina</name>
    <dbReference type="NCBI Taxonomy" id="47854"/>
    <lineage>
        <taxon>Bacteria</taxon>
        <taxon>Bacillati</taxon>
        <taxon>Actinomycetota</taxon>
        <taxon>Actinomycetes</taxon>
        <taxon>Micromonosporales</taxon>
        <taxon>Micromonosporaceae</taxon>
        <taxon>Micromonospora</taxon>
    </lineage>
</organism>
<reference evidence="3" key="1">
    <citation type="submission" date="2016-06" db="EMBL/GenBank/DDBJ databases">
        <authorList>
            <person name="Varghese N."/>
            <person name="Submissions Spin"/>
        </authorList>
    </citation>
    <scope>NUCLEOTIDE SEQUENCE [LARGE SCALE GENOMIC DNA]</scope>
    <source>
        <strain evidence="3">DSM 44151</strain>
    </source>
</reference>
<accession>A0A1C6U2V1</accession>